<evidence type="ECO:0000313" key="2">
    <source>
        <dbReference type="Proteomes" id="UP000220032"/>
    </source>
</evidence>
<dbReference type="RefSeq" id="WP_098343227.1">
    <property type="nucleotide sequence ID" value="NZ_FMJG01000017.1"/>
</dbReference>
<accession>A0A2A8ZYQ2</accession>
<dbReference type="Gene3D" id="1.20.1290.10">
    <property type="entry name" value="AhpD-like"/>
    <property type="match status" value="2"/>
</dbReference>
<proteinExistence type="predicted"/>
<keyword evidence="1" id="KW-0575">Peroxidase</keyword>
<evidence type="ECO:0000313" key="1">
    <source>
        <dbReference type="EMBL" id="PFE12471.1"/>
    </source>
</evidence>
<dbReference type="SUPFAM" id="SSF69118">
    <property type="entry name" value="AhpD-like"/>
    <property type="match status" value="1"/>
</dbReference>
<reference evidence="1 2" key="1">
    <citation type="submission" date="2017-09" db="EMBL/GenBank/DDBJ databases">
        <title>Large-scale bioinformatics analysis of Bacillus genomes uncovers conserved roles of natural products in bacterial physiology.</title>
        <authorList>
            <consortium name="Agbiome Team Llc"/>
            <person name="Bleich R.M."/>
            <person name="Grubbs K.J."/>
            <person name="Santa Maria K.C."/>
            <person name="Allen S.E."/>
            <person name="Farag S."/>
            <person name="Shank E.A."/>
            <person name="Bowers A."/>
        </authorList>
    </citation>
    <scope>NUCLEOTIDE SEQUENCE [LARGE SCALE GENOMIC DNA]</scope>
    <source>
        <strain evidence="1 2">AFS022681</strain>
    </source>
</reference>
<dbReference type="EMBL" id="NTRR01000032">
    <property type="protein sequence ID" value="PFE12471.1"/>
    <property type="molecule type" value="Genomic_DNA"/>
</dbReference>
<protein>
    <submittedName>
        <fullName evidence="1">Alkylhydroperoxidase</fullName>
    </submittedName>
</protein>
<dbReference type="InterPro" id="IPR029032">
    <property type="entry name" value="AhpD-like"/>
</dbReference>
<dbReference type="GO" id="GO:0004601">
    <property type="term" value="F:peroxidase activity"/>
    <property type="evidence" value="ECO:0007669"/>
    <property type="project" value="UniProtKB-KW"/>
</dbReference>
<name>A0A2A8ZYQ2_BACCE</name>
<comment type="caution">
    <text evidence="1">The sequence shown here is derived from an EMBL/GenBank/DDBJ whole genome shotgun (WGS) entry which is preliminary data.</text>
</comment>
<keyword evidence="1" id="KW-0560">Oxidoreductase</keyword>
<gene>
    <name evidence="1" type="ORF">CN307_20355</name>
</gene>
<dbReference type="Proteomes" id="UP000220032">
    <property type="component" value="Unassembled WGS sequence"/>
</dbReference>
<organism evidence="1 2">
    <name type="scientific">Bacillus cereus</name>
    <dbReference type="NCBI Taxonomy" id="1396"/>
    <lineage>
        <taxon>Bacteria</taxon>
        <taxon>Bacillati</taxon>
        <taxon>Bacillota</taxon>
        <taxon>Bacilli</taxon>
        <taxon>Bacillales</taxon>
        <taxon>Bacillaceae</taxon>
        <taxon>Bacillus</taxon>
        <taxon>Bacillus cereus group</taxon>
    </lineage>
</organism>
<dbReference type="AlphaFoldDB" id="A0A2A8ZYQ2"/>
<sequence>MKCKVNFIYFTIKRKEIGGEMMERISLSNVGVTKFQKLLGHNPDLLHSWSMVENTLYSKGTLSAELKEQVRRTLAYGNECPYCMAKGRPDDMQKVEEMSVAVTFAHTFVHDKKAIDDNMFHVLKQYWTEKEIVELCAYICFITASQQLGLLFQLQPNEGENDDESNSTYYN</sequence>